<dbReference type="SMART" id="SM00858">
    <property type="entry name" value="SAF"/>
    <property type="match status" value="1"/>
</dbReference>
<dbReference type="OrthoDB" id="3266392at2"/>
<sequence length="231" mass="23998">MSLFAKSRAPVIPRPKLRPVRTRSEVLRRYRRPAGIACLLLAAAAALNLLADGQLGQREIVVAVADLPAGVVLTSSDVQLQQIPADANDHQLLTDVQDLVGQRLAVAVPAGTALRDYLLVGPQLLTGSPQGTVAVPIRLTDAATVGLIHPGQLVDIVLTTGDGFEKEIRSETIAHAVPVLWVPATAKSEFGMLSPSATSGDGIIVVAAASTLSDDLAGSMSRGKVSAVLVN</sequence>
<keyword evidence="3" id="KW-1185">Reference proteome</keyword>
<name>A0A4Y4DVW2_GLUUR</name>
<gene>
    <name evidence="2" type="ORF">AUR04nite_30920</name>
</gene>
<dbReference type="RefSeq" id="WP_141366793.1">
    <property type="nucleotide sequence ID" value="NZ_BAAAJL010000010.1"/>
</dbReference>
<dbReference type="Pfam" id="PF16976">
    <property type="entry name" value="RcpC"/>
    <property type="match status" value="1"/>
</dbReference>
<dbReference type="InterPro" id="IPR031571">
    <property type="entry name" value="RcpC_dom"/>
</dbReference>
<evidence type="ECO:0000259" key="1">
    <source>
        <dbReference type="SMART" id="SM00858"/>
    </source>
</evidence>
<comment type="caution">
    <text evidence="2">The sequence shown here is derived from an EMBL/GenBank/DDBJ whole genome shotgun (WGS) entry which is preliminary data.</text>
</comment>
<organism evidence="2 3">
    <name type="scientific">Glutamicibacter uratoxydans</name>
    <name type="common">Arthrobacter uratoxydans</name>
    <dbReference type="NCBI Taxonomy" id="43667"/>
    <lineage>
        <taxon>Bacteria</taxon>
        <taxon>Bacillati</taxon>
        <taxon>Actinomycetota</taxon>
        <taxon>Actinomycetes</taxon>
        <taxon>Micrococcales</taxon>
        <taxon>Micrococcaceae</taxon>
        <taxon>Glutamicibacter</taxon>
    </lineage>
</organism>
<reference evidence="2 3" key="1">
    <citation type="submission" date="2019-06" db="EMBL/GenBank/DDBJ databases">
        <title>Whole genome shotgun sequence of Glutamicibacter uratoxydans NBRC 15515.</title>
        <authorList>
            <person name="Hosoyama A."/>
            <person name="Uohara A."/>
            <person name="Ohji S."/>
            <person name="Ichikawa N."/>
        </authorList>
    </citation>
    <scope>NUCLEOTIDE SEQUENCE [LARGE SCALE GENOMIC DNA]</scope>
    <source>
        <strain evidence="2 3">NBRC 15515</strain>
    </source>
</reference>
<dbReference type="Pfam" id="PF08666">
    <property type="entry name" value="SAF"/>
    <property type="match status" value="1"/>
</dbReference>
<dbReference type="Proteomes" id="UP000316612">
    <property type="component" value="Unassembled WGS sequence"/>
</dbReference>
<proteinExistence type="predicted"/>
<evidence type="ECO:0000313" key="2">
    <source>
        <dbReference type="EMBL" id="GED07560.1"/>
    </source>
</evidence>
<dbReference type="AlphaFoldDB" id="A0A4Y4DVW2"/>
<protein>
    <recommendedName>
        <fullName evidence="1">SAF domain-containing protein</fullName>
    </recommendedName>
</protein>
<dbReference type="Gene3D" id="3.90.1210.10">
    <property type="entry name" value="Antifreeze-like/N-acetylneuraminic acid synthase C-terminal domain"/>
    <property type="match status" value="1"/>
</dbReference>
<dbReference type="CDD" id="cd11614">
    <property type="entry name" value="SAF_CpaB_FlgA_like"/>
    <property type="match status" value="1"/>
</dbReference>
<dbReference type="EMBL" id="BJNY01000022">
    <property type="protein sequence ID" value="GED07560.1"/>
    <property type="molecule type" value="Genomic_DNA"/>
</dbReference>
<feature type="domain" description="SAF" evidence="1">
    <location>
        <begin position="58"/>
        <end position="120"/>
    </location>
</feature>
<evidence type="ECO:0000313" key="3">
    <source>
        <dbReference type="Proteomes" id="UP000316612"/>
    </source>
</evidence>
<accession>A0A4Y4DVW2</accession>
<dbReference type="InterPro" id="IPR013974">
    <property type="entry name" value="SAF"/>
</dbReference>